<dbReference type="Proteomes" id="UP001202867">
    <property type="component" value="Unassembled WGS sequence"/>
</dbReference>
<reference evidence="2 3" key="1">
    <citation type="submission" date="2022-04" db="EMBL/GenBank/DDBJ databases">
        <authorList>
            <person name="Grouzdev D.S."/>
            <person name="Pantiukh K.S."/>
            <person name="Krutkina M.S."/>
        </authorList>
    </citation>
    <scope>NUCLEOTIDE SEQUENCE [LARGE SCALE GENOMIC DNA]</scope>
    <source>
        <strain evidence="2 3">Jip08</strain>
    </source>
</reference>
<evidence type="ECO:0000256" key="1">
    <source>
        <dbReference type="SAM" id="Phobius"/>
    </source>
</evidence>
<dbReference type="Pfam" id="PF14079">
    <property type="entry name" value="DUF4260"/>
    <property type="match status" value="1"/>
</dbReference>
<keyword evidence="1" id="KW-1133">Transmembrane helix</keyword>
<evidence type="ECO:0000313" key="2">
    <source>
        <dbReference type="EMBL" id="MCK0208084.1"/>
    </source>
</evidence>
<keyword evidence="1" id="KW-0472">Membrane</keyword>
<reference evidence="3" key="2">
    <citation type="submission" date="2023-07" db="EMBL/GenBank/DDBJ databases">
        <title>Ancylobacter moscoviensis sp. nov., facultatively methylotrophic bacteria from activated sludge and the reclassification of Starkeya novella (Starkey 1934) Kelly et al. 2000 as Ancylobacter novellus comb. nov., Starkeya koreensis Im et al. 2006 as Ancylobacter koreensis comb.nov., Angulomicrobium tetraedrale Vasil'eva et al. 1986 as Ancylobacter tetraedralis comb. nov., Angulomicrobium amanitiforme Fritz et al. 2004 as Ancylobacter amanitiformis comb. nov. and Methylorhabdus multivorans Doronina et al. 1996 as Ancylobacter multivorans comb. nov. and emended description of the genus Ancylobacter.</title>
        <authorList>
            <person name="Doronina N."/>
            <person name="Chemodurova A."/>
            <person name="Grouzdev D."/>
            <person name="Koziaeva V."/>
            <person name="Shi W."/>
            <person name="Wu L."/>
            <person name="Kaparullina E."/>
        </authorList>
    </citation>
    <scope>NUCLEOTIDE SEQUENCE [LARGE SCALE GENOMIC DNA]</scope>
    <source>
        <strain evidence="3">Jip08</strain>
    </source>
</reference>
<protein>
    <submittedName>
        <fullName evidence="2">DUF4260 domain-containing protein</fullName>
    </submittedName>
</protein>
<comment type="caution">
    <text evidence="2">The sequence shown here is derived from an EMBL/GenBank/DDBJ whole genome shotgun (WGS) entry which is preliminary data.</text>
</comment>
<evidence type="ECO:0000313" key="3">
    <source>
        <dbReference type="Proteomes" id="UP001202867"/>
    </source>
</evidence>
<accession>A0ABT0DLM7</accession>
<dbReference type="RefSeq" id="WP_247200070.1">
    <property type="nucleotide sequence ID" value="NZ_JALKCG010000002.1"/>
</dbReference>
<name>A0ABT0DLM7_9HYPH</name>
<proteinExistence type="predicted"/>
<organism evidence="2 3">
    <name type="scientific">Ancylobacter koreensis</name>
    <dbReference type="NCBI Taxonomy" id="266121"/>
    <lineage>
        <taxon>Bacteria</taxon>
        <taxon>Pseudomonadati</taxon>
        <taxon>Pseudomonadota</taxon>
        <taxon>Alphaproteobacteria</taxon>
        <taxon>Hyphomicrobiales</taxon>
        <taxon>Xanthobacteraceae</taxon>
        <taxon>Ancylobacter</taxon>
    </lineage>
</organism>
<keyword evidence="1" id="KW-0812">Transmembrane</keyword>
<dbReference type="InterPro" id="IPR025356">
    <property type="entry name" value="DUF4260"/>
</dbReference>
<keyword evidence="3" id="KW-1185">Reference proteome</keyword>
<sequence>MANEIGATLRPAPDGPTILLRIEGLAGFGAALFAYHALGASWWLFAALILVPDLSMLGYLAGPRTGAFFYNVAHTYLGPALLGGLAYALGAPLAGAIAVIWVAHIGLDRALGYGLKSARGFAHTHLGRIGRNEDDGAAKRHAD</sequence>
<gene>
    <name evidence="2" type="ORF">MWN33_08585</name>
</gene>
<feature type="transmembrane region" description="Helical" evidence="1">
    <location>
        <begin position="81"/>
        <end position="107"/>
    </location>
</feature>
<dbReference type="EMBL" id="JALKCG010000002">
    <property type="protein sequence ID" value="MCK0208084.1"/>
    <property type="molecule type" value="Genomic_DNA"/>
</dbReference>
<feature type="transmembrane region" description="Helical" evidence="1">
    <location>
        <begin position="42"/>
        <end position="61"/>
    </location>
</feature>